<dbReference type="GO" id="GO:0006310">
    <property type="term" value="P:DNA recombination"/>
    <property type="evidence" value="ECO:0007669"/>
    <property type="project" value="UniProtKB-KW"/>
</dbReference>
<dbReference type="Gene3D" id="3.30.420.10">
    <property type="entry name" value="Ribonuclease H-like superfamily/Ribonuclease H"/>
    <property type="match status" value="1"/>
</dbReference>
<evidence type="ECO:0000256" key="14">
    <source>
        <dbReference type="ARBA" id="ARBA00023113"/>
    </source>
</evidence>
<evidence type="ECO:0000256" key="1">
    <source>
        <dbReference type="ARBA" id="ARBA00002180"/>
    </source>
</evidence>
<evidence type="ECO:0000256" key="7">
    <source>
        <dbReference type="ARBA" id="ARBA00022759"/>
    </source>
</evidence>
<dbReference type="EMBL" id="JAHUZN010000008">
    <property type="protein sequence ID" value="KAG8486572.1"/>
    <property type="molecule type" value="Genomic_DNA"/>
</dbReference>
<comment type="caution">
    <text evidence="19">The sequence shown here is derived from an EMBL/GenBank/DDBJ whole genome shotgun (WGS) entry which is preliminary data.</text>
</comment>
<gene>
    <name evidence="19" type="ORF">CXB51_019968</name>
</gene>
<dbReference type="GO" id="GO:0005524">
    <property type="term" value="F:ATP binding"/>
    <property type="evidence" value="ECO:0007669"/>
    <property type="project" value="UniProtKB-KW"/>
</dbReference>
<dbReference type="GO" id="GO:0003676">
    <property type="term" value="F:nucleic acid binding"/>
    <property type="evidence" value="ECO:0007669"/>
    <property type="project" value="InterPro"/>
</dbReference>
<evidence type="ECO:0000256" key="16">
    <source>
        <dbReference type="ARBA" id="ARBA00023268"/>
    </source>
</evidence>
<dbReference type="GO" id="GO:0008233">
    <property type="term" value="F:peptidase activity"/>
    <property type="evidence" value="ECO:0007669"/>
    <property type="project" value="UniProtKB-KW"/>
</dbReference>
<evidence type="ECO:0000256" key="4">
    <source>
        <dbReference type="ARBA" id="ARBA00022722"/>
    </source>
</evidence>
<dbReference type="OrthoDB" id="547913at2759"/>
<keyword evidence="20" id="KW-1185">Reference proteome</keyword>
<evidence type="ECO:0000256" key="8">
    <source>
        <dbReference type="ARBA" id="ARBA00022801"/>
    </source>
</evidence>
<keyword evidence="4" id="KW-0540">Nuclease</keyword>
<proteinExistence type="predicted"/>
<evidence type="ECO:0000256" key="6">
    <source>
        <dbReference type="ARBA" id="ARBA00022741"/>
    </source>
</evidence>
<keyword evidence="14" id="KW-0917">Virion maturation</keyword>
<evidence type="ECO:0000313" key="19">
    <source>
        <dbReference type="EMBL" id="KAG8486572.1"/>
    </source>
</evidence>
<dbReference type="Pfam" id="PF25597">
    <property type="entry name" value="SH3_retrovirus"/>
    <property type="match status" value="1"/>
</dbReference>
<keyword evidence="11" id="KW-0229">DNA integration</keyword>
<keyword evidence="8" id="KW-0378">Hydrolase</keyword>
<evidence type="ECO:0000256" key="15">
    <source>
        <dbReference type="ARBA" id="ARBA00023172"/>
    </source>
</evidence>
<keyword evidence="7" id="KW-0255">Endonuclease</keyword>
<evidence type="ECO:0000256" key="13">
    <source>
        <dbReference type="ARBA" id="ARBA00022932"/>
    </source>
</evidence>
<evidence type="ECO:0000256" key="9">
    <source>
        <dbReference type="ARBA" id="ARBA00022840"/>
    </source>
</evidence>
<dbReference type="InterPro" id="IPR057670">
    <property type="entry name" value="SH3_retrovirus"/>
</dbReference>
<keyword evidence="16" id="KW-0511">Multifunctional enzyme</keyword>
<dbReference type="GO" id="GO:0046872">
    <property type="term" value="F:metal ion binding"/>
    <property type="evidence" value="ECO:0007669"/>
    <property type="project" value="UniProtKB-KW"/>
</dbReference>
<keyword evidence="9" id="KW-0067">ATP-binding</keyword>
<keyword evidence="2" id="KW-1188">Viral release from host cell</keyword>
<evidence type="ECO:0000259" key="18">
    <source>
        <dbReference type="PROSITE" id="PS50994"/>
    </source>
</evidence>
<dbReference type="Proteomes" id="UP000701853">
    <property type="component" value="Chromosome 8"/>
</dbReference>
<name>A0A8J5YPP5_9ROSI</name>
<dbReference type="InterPro" id="IPR001584">
    <property type="entry name" value="Integrase_cat-core"/>
</dbReference>
<dbReference type="SUPFAM" id="SSF53098">
    <property type="entry name" value="Ribonuclease H-like"/>
    <property type="match status" value="1"/>
</dbReference>
<dbReference type="GO" id="GO:0003887">
    <property type="term" value="F:DNA-directed DNA polymerase activity"/>
    <property type="evidence" value="ECO:0007669"/>
    <property type="project" value="UniProtKB-KW"/>
</dbReference>
<feature type="region of interest" description="Disordered" evidence="17">
    <location>
        <begin position="236"/>
        <end position="260"/>
    </location>
</feature>
<dbReference type="GO" id="GO:0003964">
    <property type="term" value="F:RNA-directed DNA polymerase activity"/>
    <property type="evidence" value="ECO:0007669"/>
    <property type="project" value="UniProtKB-KW"/>
</dbReference>
<dbReference type="AlphaFoldDB" id="A0A8J5YPP5"/>
<comment type="function">
    <text evidence="1">The aspartyl protease (PR) mediates the proteolytic cleavages of the Gag and Gag-Pol polyproteins after assembly of the VLP.</text>
</comment>
<evidence type="ECO:0000256" key="17">
    <source>
        <dbReference type="SAM" id="MobiDB-lite"/>
    </source>
</evidence>
<dbReference type="Pfam" id="PF07727">
    <property type="entry name" value="RVT_2"/>
    <property type="match status" value="1"/>
</dbReference>
<feature type="domain" description="Integrase catalytic" evidence="18">
    <location>
        <begin position="74"/>
        <end position="265"/>
    </location>
</feature>
<dbReference type="InterPro" id="IPR013103">
    <property type="entry name" value="RVT_2"/>
</dbReference>
<dbReference type="PROSITE" id="PS50994">
    <property type="entry name" value="INTEGRASE"/>
    <property type="match status" value="1"/>
</dbReference>
<evidence type="ECO:0000256" key="11">
    <source>
        <dbReference type="ARBA" id="ARBA00022908"/>
    </source>
</evidence>
<feature type="compositionally biased region" description="Basic and acidic residues" evidence="17">
    <location>
        <begin position="238"/>
        <end position="252"/>
    </location>
</feature>
<keyword evidence="5" id="KW-0479">Metal-binding</keyword>
<sequence length="422" mass="47657">MGNNASCKIASLGTIKVKMFDGVVRTLSDVRHVPELKRNLISLSTLDSKGYRYTTESGVLKISKDSLVVMKGQRKSAKLYVLQGSTVTGDAPGPFRVPSRGGANYMLTFIANFSRKVWAFFLKQKSNVFSAFKSWKIMIEKQTGKQIKYLRTGNGLEFYSDEFNRLCKSEGIVRHLTVRHTSQQNGVAERMNKMIMEKVGSGVKGYKLWCPENRKVVISRDVVFDETAMLPNLSLKDSSNKENQKQVEHHINTESTPQASTKIENRVASSPQYSITKNITRREIKPLKKYAEADLIAYALNVAEDIYANQEPSNYSEAISCEGSEKWMFAMQEKMESLHKNKTWDLVKLPKGKKTVRCKWVFKKKEGTLGVEEPIYKARLVAKGYSQIPGVDFTDVFSPVVKHSSIRSFLGIVAIMIWSLSS</sequence>
<evidence type="ECO:0000256" key="3">
    <source>
        <dbReference type="ARBA" id="ARBA00022670"/>
    </source>
</evidence>
<keyword evidence="10" id="KW-0460">Magnesium</keyword>
<dbReference type="InterPro" id="IPR036397">
    <property type="entry name" value="RNaseH_sf"/>
</dbReference>
<accession>A0A8J5YPP5</accession>
<organism evidence="19 20">
    <name type="scientific">Gossypium anomalum</name>
    <dbReference type="NCBI Taxonomy" id="47600"/>
    <lineage>
        <taxon>Eukaryota</taxon>
        <taxon>Viridiplantae</taxon>
        <taxon>Streptophyta</taxon>
        <taxon>Embryophyta</taxon>
        <taxon>Tracheophyta</taxon>
        <taxon>Spermatophyta</taxon>
        <taxon>Magnoliopsida</taxon>
        <taxon>eudicotyledons</taxon>
        <taxon>Gunneridae</taxon>
        <taxon>Pentapetalae</taxon>
        <taxon>rosids</taxon>
        <taxon>malvids</taxon>
        <taxon>Malvales</taxon>
        <taxon>Malvaceae</taxon>
        <taxon>Malvoideae</taxon>
        <taxon>Gossypium</taxon>
    </lineage>
</organism>
<evidence type="ECO:0000256" key="2">
    <source>
        <dbReference type="ARBA" id="ARBA00022612"/>
    </source>
</evidence>
<evidence type="ECO:0000256" key="10">
    <source>
        <dbReference type="ARBA" id="ARBA00022842"/>
    </source>
</evidence>
<protein>
    <recommendedName>
        <fullName evidence="18">Integrase catalytic domain-containing protein</fullName>
    </recommendedName>
</protein>
<keyword evidence="13" id="KW-0548">Nucleotidyltransferase</keyword>
<evidence type="ECO:0000256" key="5">
    <source>
        <dbReference type="ARBA" id="ARBA00022723"/>
    </source>
</evidence>
<keyword evidence="6" id="KW-0547">Nucleotide-binding</keyword>
<evidence type="ECO:0000256" key="12">
    <source>
        <dbReference type="ARBA" id="ARBA00022918"/>
    </source>
</evidence>
<keyword evidence="13" id="KW-0808">Transferase</keyword>
<keyword evidence="3" id="KW-0645">Protease</keyword>
<evidence type="ECO:0000313" key="20">
    <source>
        <dbReference type="Proteomes" id="UP000701853"/>
    </source>
</evidence>
<dbReference type="PANTHER" id="PTHR42648:SF11">
    <property type="entry name" value="TRANSPOSON TY4-P GAG-POL POLYPROTEIN"/>
    <property type="match status" value="1"/>
</dbReference>
<dbReference type="Pfam" id="PF22936">
    <property type="entry name" value="Pol_BBD"/>
    <property type="match status" value="1"/>
</dbReference>
<keyword evidence="13" id="KW-0239">DNA-directed DNA polymerase</keyword>
<dbReference type="InterPro" id="IPR039537">
    <property type="entry name" value="Retrotran_Ty1/copia-like"/>
</dbReference>
<keyword evidence="15" id="KW-0233">DNA recombination</keyword>
<dbReference type="GO" id="GO:0015074">
    <property type="term" value="P:DNA integration"/>
    <property type="evidence" value="ECO:0007669"/>
    <property type="project" value="UniProtKB-KW"/>
</dbReference>
<keyword evidence="12" id="KW-0695">RNA-directed DNA polymerase</keyword>
<reference evidence="19 20" key="1">
    <citation type="journal article" date="2021" name="bioRxiv">
        <title>The Gossypium anomalum genome as a resource for cotton improvement and evolutionary analysis of hybrid incompatibility.</title>
        <authorList>
            <person name="Grover C.E."/>
            <person name="Yuan D."/>
            <person name="Arick M.A."/>
            <person name="Miller E.R."/>
            <person name="Hu G."/>
            <person name="Peterson D.G."/>
            <person name="Wendel J.F."/>
            <person name="Udall J.A."/>
        </authorList>
    </citation>
    <scope>NUCLEOTIDE SEQUENCE [LARGE SCALE GENOMIC DNA]</scope>
    <source>
        <strain evidence="19">JFW-Udall</strain>
        <tissue evidence="19">Leaf</tissue>
    </source>
</reference>
<dbReference type="Pfam" id="PF00665">
    <property type="entry name" value="rve"/>
    <property type="match status" value="1"/>
</dbReference>
<dbReference type="PANTHER" id="PTHR42648">
    <property type="entry name" value="TRANSPOSASE, PUTATIVE-RELATED"/>
    <property type="match status" value="1"/>
</dbReference>
<dbReference type="GO" id="GO:0006508">
    <property type="term" value="P:proteolysis"/>
    <property type="evidence" value="ECO:0007669"/>
    <property type="project" value="UniProtKB-KW"/>
</dbReference>
<dbReference type="InterPro" id="IPR012337">
    <property type="entry name" value="RNaseH-like_sf"/>
</dbReference>
<dbReference type="InterPro" id="IPR054722">
    <property type="entry name" value="PolX-like_BBD"/>
</dbReference>
<dbReference type="GO" id="GO:0004519">
    <property type="term" value="F:endonuclease activity"/>
    <property type="evidence" value="ECO:0007669"/>
    <property type="project" value="UniProtKB-KW"/>
</dbReference>